<dbReference type="EMBL" id="GBEZ01018126">
    <property type="protein sequence ID" value="JAC68281.1"/>
    <property type="molecule type" value="Transcribed_RNA"/>
</dbReference>
<proteinExistence type="predicted"/>
<organism evidence="1">
    <name type="scientific">Tetraselmis sp. GSL018</name>
    <dbReference type="NCBI Taxonomy" id="582737"/>
    <lineage>
        <taxon>Eukaryota</taxon>
        <taxon>Viridiplantae</taxon>
        <taxon>Chlorophyta</taxon>
        <taxon>core chlorophytes</taxon>
        <taxon>Chlorodendrophyceae</taxon>
        <taxon>Chlorodendrales</taxon>
        <taxon>Chlorodendraceae</taxon>
        <taxon>Tetraselmis</taxon>
    </lineage>
</organism>
<sequence length="109" mass="11411">YVRLMWVEANERRSEVAISSARRAARPSEPHEPRYLGRALLPLLPPTPASVSMRAVAGKACVPSLISFLAAPVTRTALAAIPIPASVPLQRIPPGTAPMVALGAIPAGT</sequence>
<evidence type="ECO:0000313" key="1">
    <source>
        <dbReference type="EMBL" id="JAC68281.1"/>
    </source>
</evidence>
<reference evidence="1" key="1">
    <citation type="submission" date="2014-05" db="EMBL/GenBank/DDBJ databases">
        <title>The transcriptome of the halophilic microalga Tetraselmis sp. GSL018 isolated from the Great Salt Lake, Utah.</title>
        <authorList>
            <person name="Jinkerson R.E."/>
            <person name="D'Adamo S."/>
            <person name="Posewitz M.C."/>
        </authorList>
    </citation>
    <scope>NUCLEOTIDE SEQUENCE</scope>
    <source>
        <strain evidence="1">GSL018</strain>
    </source>
</reference>
<accession>A0A061RCQ3</accession>
<protein>
    <submittedName>
        <fullName evidence="1">Uncharacterized protein</fullName>
    </submittedName>
</protein>
<gene>
    <name evidence="1" type="ORF">TSPGSL018_9106</name>
</gene>
<name>A0A061RCQ3_9CHLO</name>
<dbReference type="AlphaFoldDB" id="A0A061RCQ3"/>
<feature type="non-terminal residue" evidence="1">
    <location>
        <position position="1"/>
    </location>
</feature>